<keyword evidence="2" id="KW-1185">Reference proteome</keyword>
<name>A0A2I0UPY6_LIMLA</name>
<reference evidence="2" key="1">
    <citation type="submission" date="2017-11" db="EMBL/GenBank/DDBJ databases">
        <authorList>
            <person name="Lima N.C."/>
            <person name="Parody-Merino A.M."/>
            <person name="Battley P.F."/>
            <person name="Fidler A.E."/>
            <person name="Prosdocimi F."/>
        </authorList>
    </citation>
    <scope>NUCLEOTIDE SEQUENCE [LARGE SCALE GENOMIC DNA]</scope>
</reference>
<evidence type="ECO:0000313" key="2">
    <source>
        <dbReference type="Proteomes" id="UP000233556"/>
    </source>
</evidence>
<accession>A0A2I0UPY6</accession>
<sequence length="149" mass="16348">MDWLPSSKDRVAAEQGKGKMQCLSFAVMEQGAGWGGTNWGPPRCWSLSHLTRSLKGIPLEQRSPEPPVVFPLLTAPPVSTSSTMVVVIIQAQQLEAESPSLELFKRHGVPSKREPSFAMLLPMASFIKIVVDQSLCTSQYCFRSHGSGY</sequence>
<evidence type="ECO:0000313" key="1">
    <source>
        <dbReference type="EMBL" id="PKU48099.1"/>
    </source>
</evidence>
<dbReference type="EMBL" id="KZ505660">
    <property type="protein sequence ID" value="PKU48099.1"/>
    <property type="molecule type" value="Genomic_DNA"/>
</dbReference>
<dbReference type="Proteomes" id="UP000233556">
    <property type="component" value="Unassembled WGS sequence"/>
</dbReference>
<dbReference type="AlphaFoldDB" id="A0A2I0UPY6"/>
<reference evidence="2" key="2">
    <citation type="submission" date="2017-12" db="EMBL/GenBank/DDBJ databases">
        <title>Genome sequence of the Bar-tailed Godwit (Limosa lapponica baueri).</title>
        <authorList>
            <person name="Lima N.C.B."/>
            <person name="Parody-Merino A.M."/>
            <person name="Battley P.F."/>
            <person name="Fidler A.E."/>
            <person name="Prosdocimi F."/>
        </authorList>
    </citation>
    <scope>NUCLEOTIDE SEQUENCE [LARGE SCALE GENOMIC DNA]</scope>
</reference>
<gene>
    <name evidence="1" type="ORF">llap_1570</name>
</gene>
<proteinExistence type="predicted"/>
<protein>
    <submittedName>
        <fullName evidence="1">Uncharacterized protein</fullName>
    </submittedName>
</protein>
<organism evidence="1 2">
    <name type="scientific">Limosa lapponica baueri</name>
    <dbReference type="NCBI Taxonomy" id="1758121"/>
    <lineage>
        <taxon>Eukaryota</taxon>
        <taxon>Metazoa</taxon>
        <taxon>Chordata</taxon>
        <taxon>Craniata</taxon>
        <taxon>Vertebrata</taxon>
        <taxon>Euteleostomi</taxon>
        <taxon>Archelosauria</taxon>
        <taxon>Archosauria</taxon>
        <taxon>Dinosauria</taxon>
        <taxon>Saurischia</taxon>
        <taxon>Theropoda</taxon>
        <taxon>Coelurosauria</taxon>
        <taxon>Aves</taxon>
        <taxon>Neognathae</taxon>
        <taxon>Neoaves</taxon>
        <taxon>Charadriiformes</taxon>
        <taxon>Scolopacidae</taxon>
        <taxon>Limosa</taxon>
    </lineage>
</organism>